<dbReference type="GO" id="GO:0003964">
    <property type="term" value="F:RNA-directed DNA polymerase activity"/>
    <property type="evidence" value="ECO:0007669"/>
    <property type="project" value="UniProtKB-KW"/>
</dbReference>
<feature type="compositionally biased region" description="Polar residues" evidence="1">
    <location>
        <begin position="1"/>
        <end position="13"/>
    </location>
</feature>
<proteinExistence type="predicted"/>
<keyword evidence="2" id="KW-0548">Nucleotidyltransferase</keyword>
<feature type="region of interest" description="Disordered" evidence="1">
    <location>
        <begin position="1"/>
        <end position="31"/>
    </location>
</feature>
<dbReference type="AlphaFoldDB" id="A0A699K508"/>
<comment type="caution">
    <text evidence="2">The sequence shown here is derived from an EMBL/GenBank/DDBJ whole genome shotgun (WGS) entry which is preliminary data.</text>
</comment>
<reference evidence="2" key="1">
    <citation type="journal article" date="2019" name="Sci. Rep.">
        <title>Draft genome of Tanacetum cinerariifolium, the natural source of mosquito coil.</title>
        <authorList>
            <person name="Yamashiro T."/>
            <person name="Shiraishi A."/>
            <person name="Satake H."/>
            <person name="Nakayama K."/>
        </authorList>
    </citation>
    <scope>NUCLEOTIDE SEQUENCE</scope>
</reference>
<name>A0A699K508_TANCI</name>
<evidence type="ECO:0000313" key="2">
    <source>
        <dbReference type="EMBL" id="GFA70598.1"/>
    </source>
</evidence>
<gene>
    <name evidence="2" type="ORF">Tci_642570</name>
</gene>
<accession>A0A699K508</accession>
<evidence type="ECO:0000256" key="1">
    <source>
        <dbReference type="SAM" id="MobiDB-lite"/>
    </source>
</evidence>
<organism evidence="2">
    <name type="scientific">Tanacetum cinerariifolium</name>
    <name type="common">Dalmatian daisy</name>
    <name type="synonym">Chrysanthemum cinerariifolium</name>
    <dbReference type="NCBI Taxonomy" id="118510"/>
    <lineage>
        <taxon>Eukaryota</taxon>
        <taxon>Viridiplantae</taxon>
        <taxon>Streptophyta</taxon>
        <taxon>Embryophyta</taxon>
        <taxon>Tracheophyta</taxon>
        <taxon>Spermatophyta</taxon>
        <taxon>Magnoliopsida</taxon>
        <taxon>eudicotyledons</taxon>
        <taxon>Gunneridae</taxon>
        <taxon>Pentapetalae</taxon>
        <taxon>asterids</taxon>
        <taxon>campanulids</taxon>
        <taxon>Asterales</taxon>
        <taxon>Asteraceae</taxon>
        <taxon>Asteroideae</taxon>
        <taxon>Anthemideae</taxon>
        <taxon>Anthemidinae</taxon>
        <taxon>Tanacetum</taxon>
    </lineage>
</organism>
<dbReference type="EMBL" id="BKCJ010472399">
    <property type="protein sequence ID" value="GFA70598.1"/>
    <property type="molecule type" value="Genomic_DNA"/>
</dbReference>
<keyword evidence="2" id="KW-0808">Transferase</keyword>
<keyword evidence="2" id="KW-0695">RNA-directed DNA polymerase</keyword>
<protein>
    <submittedName>
        <fullName evidence="2">Reverse transcriptase domain-containing protein</fullName>
    </submittedName>
</protein>
<sequence>MMTRSSGQQTTAPQGGWTGGRTGRRGNYASNIQGDVRSVNVGNGRNGCSYKEFMACNIKDYDGKGGAIVYTRWIKKKESVQYMSGCGAN</sequence>